<evidence type="ECO:0000256" key="1">
    <source>
        <dbReference type="SAM" id="Phobius"/>
    </source>
</evidence>
<dbReference type="AlphaFoldDB" id="A0AAN7BZG6"/>
<reference evidence="3" key="1">
    <citation type="journal article" date="2023" name="Mol. Phylogenet. Evol.">
        <title>Genome-scale phylogeny and comparative genomics of the fungal order Sordariales.</title>
        <authorList>
            <person name="Hensen N."/>
            <person name="Bonometti L."/>
            <person name="Westerberg I."/>
            <person name="Brannstrom I.O."/>
            <person name="Guillou S."/>
            <person name="Cros-Aarteil S."/>
            <person name="Calhoun S."/>
            <person name="Haridas S."/>
            <person name="Kuo A."/>
            <person name="Mondo S."/>
            <person name="Pangilinan J."/>
            <person name="Riley R."/>
            <person name="LaButti K."/>
            <person name="Andreopoulos B."/>
            <person name="Lipzen A."/>
            <person name="Chen C."/>
            <person name="Yan M."/>
            <person name="Daum C."/>
            <person name="Ng V."/>
            <person name="Clum A."/>
            <person name="Steindorff A."/>
            <person name="Ohm R.A."/>
            <person name="Martin F."/>
            <person name="Silar P."/>
            <person name="Natvig D.O."/>
            <person name="Lalanne C."/>
            <person name="Gautier V."/>
            <person name="Ament-Velasquez S.L."/>
            <person name="Kruys A."/>
            <person name="Hutchinson M.I."/>
            <person name="Powell A.J."/>
            <person name="Barry K."/>
            <person name="Miller A.N."/>
            <person name="Grigoriev I.V."/>
            <person name="Debuchy R."/>
            <person name="Gladieux P."/>
            <person name="Hiltunen Thoren M."/>
            <person name="Johannesson H."/>
        </authorList>
    </citation>
    <scope>NUCLEOTIDE SEQUENCE</scope>
    <source>
        <strain evidence="3">CBS 990.96</strain>
    </source>
</reference>
<feature type="transmembrane region" description="Helical" evidence="1">
    <location>
        <begin position="238"/>
        <end position="258"/>
    </location>
</feature>
<keyword evidence="1" id="KW-1133">Transmembrane helix</keyword>
<evidence type="ECO:0000313" key="4">
    <source>
        <dbReference type="Proteomes" id="UP001301958"/>
    </source>
</evidence>
<keyword evidence="1" id="KW-0472">Membrane</keyword>
<protein>
    <recommendedName>
        <fullName evidence="2">DUF6594 domain-containing protein</fullName>
    </recommendedName>
</protein>
<proteinExistence type="predicted"/>
<dbReference type="EMBL" id="MU865287">
    <property type="protein sequence ID" value="KAK4232494.1"/>
    <property type="molecule type" value="Genomic_DNA"/>
</dbReference>
<keyword evidence="1" id="KW-0812">Transmembrane</keyword>
<keyword evidence="4" id="KW-1185">Reference proteome</keyword>
<dbReference type="Pfam" id="PF20237">
    <property type="entry name" value="DUF6594"/>
    <property type="match status" value="1"/>
</dbReference>
<feature type="transmembrane region" description="Helical" evidence="1">
    <location>
        <begin position="265"/>
        <end position="288"/>
    </location>
</feature>
<reference evidence="3" key="2">
    <citation type="submission" date="2023-05" db="EMBL/GenBank/DDBJ databases">
        <authorList>
            <consortium name="Lawrence Berkeley National Laboratory"/>
            <person name="Steindorff A."/>
            <person name="Hensen N."/>
            <person name="Bonometti L."/>
            <person name="Westerberg I."/>
            <person name="Brannstrom I.O."/>
            <person name="Guillou S."/>
            <person name="Cros-Aarteil S."/>
            <person name="Calhoun S."/>
            <person name="Haridas S."/>
            <person name="Kuo A."/>
            <person name="Mondo S."/>
            <person name="Pangilinan J."/>
            <person name="Riley R."/>
            <person name="Labutti K."/>
            <person name="Andreopoulos B."/>
            <person name="Lipzen A."/>
            <person name="Chen C."/>
            <person name="Yanf M."/>
            <person name="Daum C."/>
            <person name="Ng V."/>
            <person name="Clum A."/>
            <person name="Ohm R."/>
            <person name="Martin F."/>
            <person name="Silar P."/>
            <person name="Natvig D."/>
            <person name="Lalanne C."/>
            <person name="Gautier V."/>
            <person name="Ament-Velasquez S.L."/>
            <person name="Kruys A."/>
            <person name="Hutchinson M.I."/>
            <person name="Powell A.J."/>
            <person name="Barry K."/>
            <person name="Miller A.N."/>
            <person name="Grigoriev I.V."/>
            <person name="Debuchy R."/>
            <person name="Gladieux P."/>
            <person name="Thoren M.H."/>
            <person name="Johannesson H."/>
        </authorList>
    </citation>
    <scope>NUCLEOTIDE SEQUENCE</scope>
    <source>
        <strain evidence="3">CBS 990.96</strain>
    </source>
</reference>
<evidence type="ECO:0000313" key="3">
    <source>
        <dbReference type="EMBL" id="KAK4232494.1"/>
    </source>
</evidence>
<sequence length="335" mass="38372">MIDKGSRLDELEELDIAECGKFRISEETLGGMSDLVTNDIHEEEHIDYVTGQTGNARRKTFCKEWLFFPAGERQFSMVIDYWHAKSSKTYKEIVELERENKRKGGKEYKRHAAENEYGRRKGELMERLSEEVERHLTIFSLAKDVMSQHSPHPEYVNDHYEWAYADDNITPGPLDHVLGVSNYRALGPRPSMIDSFIHRMFKQLFHLYVTTKQRLFRSEFTKETIYIAPWVYRLISDIFIITVALMFLVLPLMIIYLMEEMSPRLAVSITAGFCLLFCVGSFVLFGSINTDHKFLLLFAYTGVMATLLSNTQIVESPLRGGVGGGSVVRIVGVGG</sequence>
<feature type="domain" description="DUF6594" evidence="2">
    <location>
        <begin position="92"/>
        <end position="304"/>
    </location>
</feature>
<organism evidence="3 4">
    <name type="scientific">Podospora fimiseda</name>
    <dbReference type="NCBI Taxonomy" id="252190"/>
    <lineage>
        <taxon>Eukaryota</taxon>
        <taxon>Fungi</taxon>
        <taxon>Dikarya</taxon>
        <taxon>Ascomycota</taxon>
        <taxon>Pezizomycotina</taxon>
        <taxon>Sordariomycetes</taxon>
        <taxon>Sordariomycetidae</taxon>
        <taxon>Sordariales</taxon>
        <taxon>Podosporaceae</taxon>
        <taxon>Podospora</taxon>
    </lineage>
</organism>
<name>A0AAN7BZG6_9PEZI</name>
<dbReference type="InterPro" id="IPR046529">
    <property type="entry name" value="DUF6594"/>
</dbReference>
<evidence type="ECO:0000259" key="2">
    <source>
        <dbReference type="Pfam" id="PF20237"/>
    </source>
</evidence>
<feature type="transmembrane region" description="Helical" evidence="1">
    <location>
        <begin position="294"/>
        <end position="311"/>
    </location>
</feature>
<dbReference type="Proteomes" id="UP001301958">
    <property type="component" value="Unassembled WGS sequence"/>
</dbReference>
<gene>
    <name evidence="3" type="ORF">QBC38DRAFT_2631</name>
</gene>
<comment type="caution">
    <text evidence="3">The sequence shown here is derived from an EMBL/GenBank/DDBJ whole genome shotgun (WGS) entry which is preliminary data.</text>
</comment>
<accession>A0AAN7BZG6</accession>